<name>A0A813FD97_POLGL</name>
<organism evidence="1 2">
    <name type="scientific">Polarella glacialis</name>
    <name type="common">Dinoflagellate</name>
    <dbReference type="NCBI Taxonomy" id="89957"/>
    <lineage>
        <taxon>Eukaryota</taxon>
        <taxon>Sar</taxon>
        <taxon>Alveolata</taxon>
        <taxon>Dinophyceae</taxon>
        <taxon>Suessiales</taxon>
        <taxon>Suessiaceae</taxon>
        <taxon>Polarella</taxon>
    </lineage>
</organism>
<dbReference type="OrthoDB" id="416128at2759"/>
<keyword evidence="2" id="KW-1185">Reference proteome</keyword>
<dbReference type="Proteomes" id="UP000654075">
    <property type="component" value="Unassembled WGS sequence"/>
</dbReference>
<gene>
    <name evidence="1" type="ORF">PGLA1383_LOCUS28278</name>
</gene>
<proteinExistence type="predicted"/>
<comment type="caution">
    <text evidence="1">The sequence shown here is derived from an EMBL/GenBank/DDBJ whole genome shotgun (WGS) entry which is preliminary data.</text>
</comment>
<evidence type="ECO:0000313" key="1">
    <source>
        <dbReference type="EMBL" id="CAE8610456.1"/>
    </source>
</evidence>
<accession>A0A813FD97</accession>
<evidence type="ECO:0000313" key="2">
    <source>
        <dbReference type="Proteomes" id="UP000654075"/>
    </source>
</evidence>
<reference evidence="1" key="1">
    <citation type="submission" date="2021-02" db="EMBL/GenBank/DDBJ databases">
        <authorList>
            <person name="Dougan E. K."/>
            <person name="Rhodes N."/>
            <person name="Thang M."/>
            <person name="Chan C."/>
        </authorList>
    </citation>
    <scope>NUCLEOTIDE SEQUENCE</scope>
</reference>
<sequence length="110" mass="12067">MDMLGALKDKQCHVVSNGQAFVGKVVVWRCPCQLTTDCEIWEPVPLPSNKLVPDNCVIVCKVGYSVSKMADGDHDGDLVMKTLVVVGCCCCCCYCCCCYCYCCCCCCCCW</sequence>
<dbReference type="OMA" id="HGNANTL"/>
<dbReference type="AlphaFoldDB" id="A0A813FD97"/>
<protein>
    <submittedName>
        <fullName evidence="1">Uncharacterized protein</fullName>
    </submittedName>
</protein>
<dbReference type="EMBL" id="CAJNNV010024685">
    <property type="protein sequence ID" value="CAE8610456.1"/>
    <property type="molecule type" value="Genomic_DNA"/>
</dbReference>